<accession>A0A0F8X491</accession>
<dbReference type="EMBL" id="LAZR01061282">
    <property type="protein sequence ID" value="KKK63887.1"/>
    <property type="molecule type" value="Genomic_DNA"/>
</dbReference>
<organism evidence="2">
    <name type="scientific">marine sediment metagenome</name>
    <dbReference type="NCBI Taxonomy" id="412755"/>
    <lineage>
        <taxon>unclassified sequences</taxon>
        <taxon>metagenomes</taxon>
        <taxon>ecological metagenomes</taxon>
    </lineage>
</organism>
<dbReference type="AlphaFoldDB" id="A0A0F8X491"/>
<evidence type="ECO:0000259" key="1">
    <source>
        <dbReference type="Pfam" id="PF24043"/>
    </source>
</evidence>
<name>A0A0F8X491_9ZZZZ</name>
<reference evidence="2" key="1">
    <citation type="journal article" date="2015" name="Nature">
        <title>Complex archaea that bridge the gap between prokaryotes and eukaryotes.</title>
        <authorList>
            <person name="Spang A."/>
            <person name="Saw J.H."/>
            <person name="Jorgensen S.L."/>
            <person name="Zaremba-Niedzwiedzka K."/>
            <person name="Martijn J."/>
            <person name="Lind A.E."/>
            <person name="van Eijk R."/>
            <person name="Schleper C."/>
            <person name="Guy L."/>
            <person name="Ettema T.J."/>
        </authorList>
    </citation>
    <scope>NUCLEOTIDE SEQUENCE</scope>
</reference>
<gene>
    <name evidence="2" type="ORF">LCGC14_2989750</name>
</gene>
<sequence>MDAIVYRYQVIPLLNGMCEIDVPQGGVFLKVEYYKGWISLWYKTYKGAPLEKRRIYQAGTGIVIPENVAKGFNYLGTVIREHTIIPLVYHIFISG</sequence>
<dbReference type="Pfam" id="PF24043">
    <property type="entry name" value="DUF7352"/>
    <property type="match status" value="1"/>
</dbReference>
<protein>
    <recommendedName>
        <fullName evidence="1">DUF7352 domain-containing protein</fullName>
    </recommendedName>
</protein>
<proteinExistence type="predicted"/>
<evidence type="ECO:0000313" key="2">
    <source>
        <dbReference type="EMBL" id="KKK63887.1"/>
    </source>
</evidence>
<dbReference type="InterPro" id="IPR055776">
    <property type="entry name" value="DUF7352"/>
</dbReference>
<comment type="caution">
    <text evidence="2">The sequence shown here is derived from an EMBL/GenBank/DDBJ whole genome shotgun (WGS) entry which is preliminary data.</text>
</comment>
<feature type="domain" description="DUF7352" evidence="1">
    <location>
        <begin position="1"/>
        <end position="93"/>
    </location>
</feature>